<gene>
    <name evidence="4" type="ORF">O0I10_004623</name>
</gene>
<organism evidence="4 5">
    <name type="scientific">Lichtheimia ornata</name>
    <dbReference type="NCBI Taxonomy" id="688661"/>
    <lineage>
        <taxon>Eukaryota</taxon>
        <taxon>Fungi</taxon>
        <taxon>Fungi incertae sedis</taxon>
        <taxon>Mucoromycota</taxon>
        <taxon>Mucoromycotina</taxon>
        <taxon>Mucoromycetes</taxon>
        <taxon>Mucorales</taxon>
        <taxon>Lichtheimiaceae</taxon>
        <taxon>Lichtheimia</taxon>
    </lineage>
</organism>
<evidence type="ECO:0000256" key="2">
    <source>
        <dbReference type="SAM" id="MobiDB-lite"/>
    </source>
</evidence>
<feature type="coiled-coil region" evidence="1">
    <location>
        <begin position="136"/>
        <end position="180"/>
    </location>
</feature>
<sequence>MAISIFFMLLAHITLRTHVEILTRERNELQRKQDDAKRKIQELERQIQAMRDELVTNQGMSSSSKKLSSVAPISEGGTTHHDDILQHHTMSSSNTEAMYEKQGSRKDTPIDNRTIRARLHTPPEAPSINKKRIAQLTKLQHTLKNALRQVSQTRDDLTTLIDAKDDLEQRTINIEKQQKETASQLELCKAKLSAKNEELQHATRMNHQNQESLGLKEREVKKLKRTLGHLLD</sequence>
<evidence type="ECO:0000313" key="5">
    <source>
        <dbReference type="Proteomes" id="UP001234581"/>
    </source>
</evidence>
<keyword evidence="3" id="KW-0732">Signal</keyword>
<reference evidence="4 5" key="1">
    <citation type="submission" date="2023-03" db="EMBL/GenBank/DDBJ databases">
        <title>Genome sequence of Lichtheimia ornata CBS 291.66.</title>
        <authorList>
            <person name="Mohabir J.T."/>
            <person name="Shea T.P."/>
            <person name="Kurbessoian T."/>
            <person name="Berby B."/>
            <person name="Fontaine J."/>
            <person name="Livny J."/>
            <person name="Gnirke A."/>
            <person name="Stajich J.E."/>
            <person name="Cuomo C.A."/>
        </authorList>
    </citation>
    <scope>NUCLEOTIDE SEQUENCE [LARGE SCALE GENOMIC DNA]</scope>
    <source>
        <strain evidence="4">CBS 291.66</strain>
    </source>
</reference>
<protein>
    <submittedName>
        <fullName evidence="4">Uncharacterized protein</fullName>
    </submittedName>
</protein>
<dbReference type="AlphaFoldDB" id="A0AAD7XWG2"/>
<proteinExistence type="predicted"/>
<feature type="signal peptide" evidence="3">
    <location>
        <begin position="1"/>
        <end position="16"/>
    </location>
</feature>
<keyword evidence="1" id="KW-0175">Coiled coil</keyword>
<name>A0AAD7XWG2_9FUNG</name>
<accession>A0AAD7XWG2</accession>
<feature type="chain" id="PRO_5042048946" evidence="3">
    <location>
        <begin position="17"/>
        <end position="232"/>
    </location>
</feature>
<evidence type="ECO:0000256" key="3">
    <source>
        <dbReference type="SAM" id="SignalP"/>
    </source>
</evidence>
<keyword evidence="5" id="KW-1185">Reference proteome</keyword>
<dbReference type="RefSeq" id="XP_058344557.1">
    <property type="nucleotide sequence ID" value="XM_058484680.1"/>
</dbReference>
<comment type="caution">
    <text evidence="4">The sequence shown here is derived from an EMBL/GenBank/DDBJ whole genome shotgun (WGS) entry which is preliminary data.</text>
</comment>
<evidence type="ECO:0000256" key="1">
    <source>
        <dbReference type="SAM" id="Coils"/>
    </source>
</evidence>
<dbReference type="EMBL" id="JARTCD010000017">
    <property type="protein sequence ID" value="KAJ8659644.1"/>
    <property type="molecule type" value="Genomic_DNA"/>
</dbReference>
<dbReference type="Proteomes" id="UP001234581">
    <property type="component" value="Unassembled WGS sequence"/>
</dbReference>
<dbReference type="GeneID" id="83212036"/>
<feature type="region of interest" description="Disordered" evidence="2">
    <location>
        <begin position="57"/>
        <end position="81"/>
    </location>
</feature>
<evidence type="ECO:0000313" key="4">
    <source>
        <dbReference type="EMBL" id="KAJ8659644.1"/>
    </source>
</evidence>